<dbReference type="EMBL" id="HBUF01249972">
    <property type="protein sequence ID" value="CAG6679750.1"/>
    <property type="molecule type" value="Transcribed_RNA"/>
</dbReference>
<sequence length="124" mass="13986">MSSAIMSNHRFLGRPLGLSPFPRPFSWCVEYESISLTTPICSNVSIHGRIIFSFRKCTDRHNLVSPRPPYTLGPMGGGRQLEESLNPCCVWRVGTPSLLPPPPFPFFKGLRKSTLTYPTTYTRK</sequence>
<proteinExistence type="predicted"/>
<name>A0A8D8T108_9HEMI</name>
<accession>A0A8D8T108</accession>
<protein>
    <submittedName>
        <fullName evidence="1">Uncharacterized protein</fullName>
    </submittedName>
</protein>
<evidence type="ECO:0000313" key="1">
    <source>
        <dbReference type="EMBL" id="CAG6679750.1"/>
    </source>
</evidence>
<reference evidence="1" key="1">
    <citation type="submission" date="2021-05" db="EMBL/GenBank/DDBJ databases">
        <authorList>
            <person name="Alioto T."/>
            <person name="Alioto T."/>
            <person name="Gomez Garrido J."/>
        </authorList>
    </citation>
    <scope>NUCLEOTIDE SEQUENCE</scope>
</reference>
<organism evidence="1">
    <name type="scientific">Cacopsylla melanoneura</name>
    <dbReference type="NCBI Taxonomy" id="428564"/>
    <lineage>
        <taxon>Eukaryota</taxon>
        <taxon>Metazoa</taxon>
        <taxon>Ecdysozoa</taxon>
        <taxon>Arthropoda</taxon>
        <taxon>Hexapoda</taxon>
        <taxon>Insecta</taxon>
        <taxon>Pterygota</taxon>
        <taxon>Neoptera</taxon>
        <taxon>Paraneoptera</taxon>
        <taxon>Hemiptera</taxon>
        <taxon>Sternorrhyncha</taxon>
        <taxon>Psylloidea</taxon>
        <taxon>Psyllidae</taxon>
        <taxon>Psyllinae</taxon>
        <taxon>Cacopsylla</taxon>
    </lineage>
</organism>
<dbReference type="AlphaFoldDB" id="A0A8D8T108"/>